<dbReference type="Proteomes" id="UP000297299">
    <property type="component" value="Unassembled WGS sequence"/>
</dbReference>
<feature type="compositionally biased region" description="Pro residues" evidence="1">
    <location>
        <begin position="141"/>
        <end position="150"/>
    </location>
</feature>
<feature type="region of interest" description="Disordered" evidence="1">
    <location>
        <begin position="76"/>
        <end position="156"/>
    </location>
</feature>
<evidence type="ECO:0000313" key="2">
    <source>
        <dbReference type="EMBL" id="TEY85746.1"/>
    </source>
</evidence>
<dbReference type="STRING" id="38488.A0A4Y8DG66"/>
<evidence type="ECO:0000256" key="1">
    <source>
        <dbReference type="SAM" id="MobiDB-lite"/>
    </source>
</evidence>
<dbReference type="EMBL" id="PHWZ01000013">
    <property type="protein sequence ID" value="TEY85746.1"/>
    <property type="molecule type" value="Genomic_DNA"/>
</dbReference>
<gene>
    <name evidence="2" type="ORF">BOTCAL_0013g00540</name>
</gene>
<name>A0A4Y8DG66_9HELO</name>
<reference evidence="2 3" key="1">
    <citation type="submission" date="2017-11" db="EMBL/GenBank/DDBJ databases">
        <title>Comparative genomics of Botrytis spp.</title>
        <authorList>
            <person name="Valero-Jimenez C.A."/>
            <person name="Tapia P."/>
            <person name="Veloso J."/>
            <person name="Silva-Moreno E."/>
            <person name="Staats M."/>
            <person name="Valdes J.H."/>
            <person name="Van Kan J.A.L."/>
        </authorList>
    </citation>
    <scope>NUCLEOTIDE SEQUENCE [LARGE SCALE GENOMIC DNA]</scope>
    <source>
        <strain evidence="2 3">MUCL2830</strain>
    </source>
</reference>
<feature type="compositionally biased region" description="Pro residues" evidence="1">
    <location>
        <begin position="115"/>
        <end position="133"/>
    </location>
</feature>
<proteinExistence type="predicted"/>
<sequence>MTTVKQTQMGEIIEFPLADSMERQYRPVRVYGAGPMVWDHEVRDFLLKENLSYLRGFPLPSCLTIEIVPDLEWEQREAEAQRRREEKAAARRRTNQRQNERAARAAALRAAGPQPAAPAPVAPGPPSPAPPAPASDVPIPDFVPTPPAPAPGNDGLDLFLEDWLVQLDSCLAAPGLKE</sequence>
<accession>A0A4Y8DG66</accession>
<feature type="compositionally biased region" description="Low complexity" evidence="1">
    <location>
        <begin position="104"/>
        <end position="114"/>
    </location>
</feature>
<organism evidence="2 3">
    <name type="scientific">Botryotinia calthae</name>
    <dbReference type="NCBI Taxonomy" id="38488"/>
    <lineage>
        <taxon>Eukaryota</taxon>
        <taxon>Fungi</taxon>
        <taxon>Dikarya</taxon>
        <taxon>Ascomycota</taxon>
        <taxon>Pezizomycotina</taxon>
        <taxon>Leotiomycetes</taxon>
        <taxon>Helotiales</taxon>
        <taxon>Sclerotiniaceae</taxon>
        <taxon>Botryotinia</taxon>
    </lineage>
</organism>
<keyword evidence="3" id="KW-1185">Reference proteome</keyword>
<feature type="compositionally biased region" description="Basic and acidic residues" evidence="1">
    <location>
        <begin position="76"/>
        <end position="89"/>
    </location>
</feature>
<evidence type="ECO:0000313" key="3">
    <source>
        <dbReference type="Proteomes" id="UP000297299"/>
    </source>
</evidence>
<protein>
    <submittedName>
        <fullName evidence="2">Uncharacterized protein</fullName>
    </submittedName>
</protein>
<dbReference type="OrthoDB" id="3562004at2759"/>
<comment type="caution">
    <text evidence="2">The sequence shown here is derived from an EMBL/GenBank/DDBJ whole genome shotgun (WGS) entry which is preliminary data.</text>
</comment>
<dbReference type="AlphaFoldDB" id="A0A4Y8DG66"/>